<comment type="caution">
    <text evidence="1">The sequence shown here is derived from an EMBL/GenBank/DDBJ whole genome shotgun (WGS) entry which is preliminary data.</text>
</comment>
<dbReference type="AlphaFoldDB" id="A0A4R6S0A0"/>
<accession>A0A4R6S0A0</accession>
<dbReference type="EMBL" id="SNYA01000004">
    <property type="protein sequence ID" value="TDP92367.1"/>
    <property type="molecule type" value="Genomic_DNA"/>
</dbReference>
<reference evidence="1 2" key="1">
    <citation type="submission" date="2019-03" db="EMBL/GenBank/DDBJ databases">
        <title>Genomic analyses of the natural microbiome of Caenorhabditis elegans.</title>
        <authorList>
            <person name="Samuel B."/>
        </authorList>
    </citation>
    <scope>NUCLEOTIDE SEQUENCE [LARGE SCALE GENOMIC DNA]</scope>
    <source>
        <strain evidence="1 2">JUb18</strain>
    </source>
</reference>
<evidence type="ECO:0000313" key="1">
    <source>
        <dbReference type="EMBL" id="TDP92367.1"/>
    </source>
</evidence>
<protein>
    <submittedName>
        <fullName evidence="1">Uncharacterized protein</fullName>
    </submittedName>
</protein>
<gene>
    <name evidence="1" type="ORF">EDF62_1573</name>
</gene>
<keyword evidence="2" id="KW-1185">Reference proteome</keyword>
<dbReference type="Proteomes" id="UP000295601">
    <property type="component" value="Unassembled WGS sequence"/>
</dbReference>
<dbReference type="RefSeq" id="WP_133616599.1">
    <property type="nucleotide sequence ID" value="NZ_SNYA01000004.1"/>
</dbReference>
<name>A0A4R6S0A0_9MICO</name>
<proteinExistence type="predicted"/>
<organism evidence="1 2">
    <name type="scientific">Leucobacter luti</name>
    <dbReference type="NCBI Taxonomy" id="340320"/>
    <lineage>
        <taxon>Bacteria</taxon>
        <taxon>Bacillati</taxon>
        <taxon>Actinomycetota</taxon>
        <taxon>Actinomycetes</taxon>
        <taxon>Micrococcales</taxon>
        <taxon>Microbacteriaceae</taxon>
        <taxon>Leucobacter</taxon>
    </lineage>
</organism>
<evidence type="ECO:0000313" key="2">
    <source>
        <dbReference type="Proteomes" id="UP000295601"/>
    </source>
</evidence>
<sequence>MTRWWKRLGRTDPSRYVEVRLVAPQESYICTFDGARDDDNAQWFYTKGSLALQTLGRVRGAVVSDDGDGLTFTATLILGHGNLTSDDIYSTLKEELTEDTSISLEISSDLLLREELV</sequence>